<dbReference type="Proteomes" id="UP000095228">
    <property type="component" value="Chromosome"/>
</dbReference>
<evidence type="ECO:0000259" key="1">
    <source>
        <dbReference type="Pfam" id="PF01551"/>
    </source>
</evidence>
<dbReference type="InterPro" id="IPR050570">
    <property type="entry name" value="Cell_wall_metabolism_enzyme"/>
</dbReference>
<dbReference type="InterPro" id="IPR011055">
    <property type="entry name" value="Dup_hybrid_motif"/>
</dbReference>
<dbReference type="EMBL" id="CP016094">
    <property type="protein sequence ID" value="AOS45216.1"/>
    <property type="molecule type" value="Genomic_DNA"/>
</dbReference>
<dbReference type="OrthoDB" id="186635at2"/>
<dbReference type="KEGG" id="obg:Verru16b_02294"/>
<reference evidence="2 3" key="1">
    <citation type="submission" date="2016-06" db="EMBL/GenBank/DDBJ databases">
        <title>Three novel species with peptidoglycan cell walls form the new genus Lacunisphaera gen. nov. in the family Opitutaceae of the verrucomicrobial subdivision 4.</title>
        <authorList>
            <person name="Rast P."/>
            <person name="Gloeckner I."/>
            <person name="Jogler M."/>
            <person name="Boedeker C."/>
            <person name="Jeske O."/>
            <person name="Wiegand S."/>
            <person name="Reinhardt R."/>
            <person name="Schumann P."/>
            <person name="Rohde M."/>
            <person name="Spring S."/>
            <person name="Gloeckner F.O."/>
            <person name="Jogler C."/>
        </authorList>
    </citation>
    <scope>NUCLEOTIDE SEQUENCE [LARGE SCALE GENOMIC DNA]</scope>
    <source>
        <strain evidence="2 3">IG16b</strain>
    </source>
</reference>
<organism evidence="2 3">
    <name type="scientific">Lacunisphaera limnophila</name>
    <dbReference type="NCBI Taxonomy" id="1838286"/>
    <lineage>
        <taxon>Bacteria</taxon>
        <taxon>Pseudomonadati</taxon>
        <taxon>Verrucomicrobiota</taxon>
        <taxon>Opitutia</taxon>
        <taxon>Opitutales</taxon>
        <taxon>Opitutaceae</taxon>
        <taxon>Lacunisphaera</taxon>
    </lineage>
</organism>
<dbReference type="PANTHER" id="PTHR21666:SF270">
    <property type="entry name" value="MUREIN HYDROLASE ACTIVATOR ENVC"/>
    <property type="match status" value="1"/>
</dbReference>
<evidence type="ECO:0000313" key="3">
    <source>
        <dbReference type="Proteomes" id="UP000095228"/>
    </source>
</evidence>
<feature type="domain" description="M23ase beta-sheet core" evidence="1">
    <location>
        <begin position="92"/>
        <end position="196"/>
    </location>
</feature>
<dbReference type="InterPro" id="IPR016047">
    <property type="entry name" value="M23ase_b-sheet_dom"/>
</dbReference>
<dbReference type="AlphaFoldDB" id="A0A1D8AWG6"/>
<evidence type="ECO:0000313" key="2">
    <source>
        <dbReference type="EMBL" id="AOS45216.1"/>
    </source>
</evidence>
<dbReference type="STRING" id="1838286.Verru16b_02294"/>
<accession>A0A1D8AWG6</accession>
<gene>
    <name evidence="2" type="ORF">Verru16b_02294</name>
</gene>
<name>A0A1D8AWG6_9BACT</name>
<dbReference type="SUPFAM" id="SSF51261">
    <property type="entry name" value="Duplicated hybrid motif"/>
    <property type="match status" value="1"/>
</dbReference>
<dbReference type="CDD" id="cd12797">
    <property type="entry name" value="M23_peptidase"/>
    <property type="match status" value="1"/>
</dbReference>
<proteinExistence type="predicted"/>
<dbReference type="GO" id="GO:0004222">
    <property type="term" value="F:metalloendopeptidase activity"/>
    <property type="evidence" value="ECO:0007669"/>
    <property type="project" value="TreeGrafter"/>
</dbReference>
<dbReference type="PANTHER" id="PTHR21666">
    <property type="entry name" value="PEPTIDASE-RELATED"/>
    <property type="match status" value="1"/>
</dbReference>
<protein>
    <recommendedName>
        <fullName evidence="1">M23ase beta-sheet core domain-containing protein</fullName>
    </recommendedName>
</protein>
<dbReference type="Pfam" id="PF01551">
    <property type="entry name" value="Peptidase_M23"/>
    <property type="match status" value="1"/>
</dbReference>
<dbReference type="Gene3D" id="2.70.70.10">
    <property type="entry name" value="Glucose Permease (Domain IIA)"/>
    <property type="match status" value="1"/>
</dbReference>
<sequence length="362" mass="39626">MVTPSKRNADSGPGLPTGILPRARGTLRVLILLVGAGLAVTGSAQRVEISWPTPNPAWERGRAFDAWVQPTVSGQATSGLWGSVRSNGTQFHEGLDIKPMGRDRNGEATDPVMAAMDGVVRHVNTRAGDSSYGRYVVLEHPGVTPAVYTLYAHLAKVEPGLRTGLTVRRGQTLGLMGRSAGGYAIPKDRAHLHFEIGLRLTDDFSSWFTWRKFGSPNQHGLYNGMNLMGIDPRDFLERWRSRRVDNFAQFFAGRDSAVRLRVVTTRVPDFIRRYPALLRKPMDGLVGGWEVQCDVTGLPFAWTPLSPTQVAGQRAGTVEILDVDSAALRSFRGKSLIRTRGGKPTPGPDLTTMLQLVFGLRS</sequence>
<keyword evidence="3" id="KW-1185">Reference proteome</keyword>